<accession>A0A819MIV3</accession>
<keyword evidence="8" id="KW-0675">Receptor</keyword>
<evidence type="ECO:0000256" key="3">
    <source>
        <dbReference type="ARBA" id="ARBA00022692"/>
    </source>
</evidence>
<evidence type="ECO:0000256" key="8">
    <source>
        <dbReference type="ARBA" id="ARBA00023170"/>
    </source>
</evidence>
<dbReference type="Gene3D" id="1.20.1070.10">
    <property type="entry name" value="Rhodopsin 7-helix transmembrane proteins"/>
    <property type="match status" value="1"/>
</dbReference>
<dbReference type="GO" id="GO:0005886">
    <property type="term" value="C:plasma membrane"/>
    <property type="evidence" value="ECO:0007669"/>
    <property type="project" value="UniProtKB-SubCell"/>
</dbReference>
<dbReference type="InterPro" id="IPR000276">
    <property type="entry name" value="GPCR_Rhodpsn"/>
</dbReference>
<feature type="transmembrane region" description="Helical" evidence="11">
    <location>
        <begin position="254"/>
        <end position="275"/>
    </location>
</feature>
<dbReference type="GO" id="GO:0071880">
    <property type="term" value="P:adenylate cyclase-activating adrenergic receptor signaling pathway"/>
    <property type="evidence" value="ECO:0007669"/>
    <property type="project" value="TreeGrafter"/>
</dbReference>
<dbReference type="Proteomes" id="UP000663866">
    <property type="component" value="Unassembled WGS sequence"/>
</dbReference>
<evidence type="ECO:0000256" key="1">
    <source>
        <dbReference type="ARBA" id="ARBA00004651"/>
    </source>
</evidence>
<evidence type="ECO:0000256" key="7">
    <source>
        <dbReference type="ARBA" id="ARBA00023157"/>
    </source>
</evidence>
<protein>
    <recommendedName>
        <fullName evidence="12">G-protein coupled receptors family 1 profile domain-containing protein</fullName>
    </recommendedName>
</protein>
<dbReference type="PROSITE" id="PS50262">
    <property type="entry name" value="G_PROTEIN_RECEP_F1_2"/>
    <property type="match status" value="1"/>
</dbReference>
<proteinExistence type="predicted"/>
<name>A0A819MIV3_9BILA</name>
<keyword evidence="9" id="KW-0807">Transducer</keyword>
<organism evidence="14 15">
    <name type="scientific">Rotaria magnacalcarata</name>
    <dbReference type="NCBI Taxonomy" id="392030"/>
    <lineage>
        <taxon>Eukaryota</taxon>
        <taxon>Metazoa</taxon>
        <taxon>Spiralia</taxon>
        <taxon>Gnathifera</taxon>
        <taxon>Rotifera</taxon>
        <taxon>Eurotatoria</taxon>
        <taxon>Bdelloidea</taxon>
        <taxon>Philodinida</taxon>
        <taxon>Philodinidae</taxon>
        <taxon>Rotaria</taxon>
    </lineage>
</organism>
<evidence type="ECO:0000256" key="6">
    <source>
        <dbReference type="ARBA" id="ARBA00023136"/>
    </source>
</evidence>
<dbReference type="InterPro" id="IPR017452">
    <property type="entry name" value="GPCR_Rhodpsn_7TM"/>
</dbReference>
<evidence type="ECO:0000256" key="9">
    <source>
        <dbReference type="ARBA" id="ARBA00023224"/>
    </source>
</evidence>
<keyword evidence="5" id="KW-0297">G-protein coupled receptor</keyword>
<evidence type="ECO:0000313" key="14">
    <source>
        <dbReference type="EMBL" id="CAF3981272.1"/>
    </source>
</evidence>
<evidence type="ECO:0000256" key="2">
    <source>
        <dbReference type="ARBA" id="ARBA00022475"/>
    </source>
</evidence>
<keyword evidence="3 11" id="KW-0812">Transmembrane</keyword>
<evidence type="ECO:0000256" key="10">
    <source>
        <dbReference type="SAM" id="MobiDB-lite"/>
    </source>
</evidence>
<dbReference type="PANTHER" id="PTHR24248:SF199">
    <property type="entry name" value="IP13425P-RELATED"/>
    <property type="match status" value="1"/>
</dbReference>
<keyword evidence="6 11" id="KW-0472">Membrane</keyword>
<dbReference type="Pfam" id="PF00001">
    <property type="entry name" value="7tm_1"/>
    <property type="match status" value="1"/>
</dbReference>
<evidence type="ECO:0000256" key="5">
    <source>
        <dbReference type="ARBA" id="ARBA00023040"/>
    </source>
</evidence>
<feature type="domain" description="G-protein coupled receptors family 1 profile" evidence="12">
    <location>
        <begin position="237"/>
        <end position="305"/>
    </location>
</feature>
<dbReference type="AlphaFoldDB" id="A0A819MIV3"/>
<gene>
    <name evidence="14" type="ORF">OVN521_LOCUS13944</name>
    <name evidence="13" type="ORF">WKI299_LOCUS23979</name>
</gene>
<comment type="subcellular location">
    <subcellularLocation>
        <location evidence="1">Cell membrane</location>
        <topology evidence="1">Multi-pass membrane protein</topology>
    </subcellularLocation>
</comment>
<evidence type="ECO:0000313" key="15">
    <source>
        <dbReference type="Proteomes" id="UP000663866"/>
    </source>
</evidence>
<keyword evidence="15" id="KW-1185">Reference proteome</keyword>
<comment type="caution">
    <text evidence="14">The sequence shown here is derived from an EMBL/GenBank/DDBJ whole genome shotgun (WGS) entry which is preliminary data.</text>
</comment>
<feature type="transmembrane region" description="Helical" evidence="11">
    <location>
        <begin position="287"/>
        <end position="308"/>
    </location>
</feature>
<keyword evidence="4 11" id="KW-1133">Transmembrane helix</keyword>
<dbReference type="Proteomes" id="UP000663856">
    <property type="component" value="Unassembled WGS sequence"/>
</dbReference>
<evidence type="ECO:0000313" key="13">
    <source>
        <dbReference type="EMBL" id="CAF2119018.1"/>
    </source>
</evidence>
<feature type="non-terminal residue" evidence="14">
    <location>
        <position position="1"/>
    </location>
</feature>
<dbReference type="SUPFAM" id="SSF81321">
    <property type="entry name" value="Family A G protein-coupled receptor-like"/>
    <property type="match status" value="1"/>
</dbReference>
<keyword evidence="7" id="KW-1015">Disulfide bond</keyword>
<evidence type="ECO:0000259" key="12">
    <source>
        <dbReference type="PROSITE" id="PS50262"/>
    </source>
</evidence>
<feature type="compositionally biased region" description="Polar residues" evidence="10">
    <location>
        <begin position="184"/>
        <end position="193"/>
    </location>
</feature>
<dbReference type="GO" id="GO:0043410">
    <property type="term" value="P:positive regulation of MAPK cascade"/>
    <property type="evidence" value="ECO:0007669"/>
    <property type="project" value="TreeGrafter"/>
</dbReference>
<evidence type="ECO:0000256" key="11">
    <source>
        <dbReference type="SAM" id="Phobius"/>
    </source>
</evidence>
<dbReference type="PRINTS" id="PR00237">
    <property type="entry name" value="GPCRRHODOPSN"/>
</dbReference>
<sequence>NESEDLSLLSRENGSDNLFPLINKNLHQASQSLNELTQLSIKHNKQFYKKNNSQHIIPLTTRARATTNLSLMQKPLANNPAYPYLYRQKQHLPEPTRINRRVKSSRVIHTSASALSIDNIKQQHRIASASSVPSSRSLSIMRRCLSRNENLNEINSNQKSSRCCSCCFSLLSTCNSYPSKTKPMFNSTPTHSLTNDDDDDEKLSSSDANNRTPMYTSIQSTHLTCRNVRSTGTPGDVHRRERIRFMKEQKTAKTLAVVVGGFILFWLPFFIMYVIPPEKHLFNDQTVTLITWLGYFNSVINPFIYAYCSKQFRMAFWNITFGIFIKKSSVLLPISKKNKQLHQNNANA</sequence>
<dbReference type="EMBL" id="CAJOBG010002073">
    <property type="protein sequence ID" value="CAF3981272.1"/>
    <property type="molecule type" value="Genomic_DNA"/>
</dbReference>
<dbReference type="GO" id="GO:0004993">
    <property type="term" value="F:G protein-coupled serotonin receptor activity"/>
    <property type="evidence" value="ECO:0007669"/>
    <property type="project" value="UniProtKB-ARBA"/>
</dbReference>
<reference evidence="14" key="1">
    <citation type="submission" date="2021-02" db="EMBL/GenBank/DDBJ databases">
        <authorList>
            <person name="Nowell W R."/>
        </authorList>
    </citation>
    <scope>NUCLEOTIDE SEQUENCE</scope>
</reference>
<dbReference type="EMBL" id="CAJNRF010010280">
    <property type="protein sequence ID" value="CAF2119018.1"/>
    <property type="molecule type" value="Genomic_DNA"/>
</dbReference>
<keyword evidence="2" id="KW-1003">Cell membrane</keyword>
<dbReference type="PANTHER" id="PTHR24248">
    <property type="entry name" value="ADRENERGIC RECEPTOR-RELATED G-PROTEIN COUPLED RECEPTOR"/>
    <property type="match status" value="1"/>
</dbReference>
<evidence type="ECO:0000256" key="4">
    <source>
        <dbReference type="ARBA" id="ARBA00022989"/>
    </source>
</evidence>
<feature type="region of interest" description="Disordered" evidence="10">
    <location>
        <begin position="181"/>
        <end position="211"/>
    </location>
</feature>